<evidence type="ECO:0000313" key="5">
    <source>
        <dbReference type="EMBL" id="QHL88014.1"/>
    </source>
</evidence>
<dbReference type="Proteomes" id="UP000464214">
    <property type="component" value="Chromosome"/>
</dbReference>
<organism evidence="5 6">
    <name type="scientific">Nibribacter ruber</name>
    <dbReference type="NCBI Taxonomy" id="2698458"/>
    <lineage>
        <taxon>Bacteria</taxon>
        <taxon>Pseudomonadati</taxon>
        <taxon>Bacteroidota</taxon>
        <taxon>Cytophagia</taxon>
        <taxon>Cytophagales</taxon>
        <taxon>Hymenobacteraceae</taxon>
        <taxon>Nibribacter</taxon>
    </lineage>
</organism>
<dbReference type="InterPro" id="IPR002068">
    <property type="entry name" value="A-crystallin/Hsp20_dom"/>
</dbReference>
<dbReference type="PANTHER" id="PTHR11527">
    <property type="entry name" value="HEAT-SHOCK PROTEIN 20 FAMILY MEMBER"/>
    <property type="match status" value="1"/>
</dbReference>
<gene>
    <name evidence="5" type="ORF">GU926_11470</name>
</gene>
<sequence>MAIQRFNGGFDDMMPQSFSTMLDRFFQDSMSNRERLNRFSPQVDTCETERGFEIDVSLPGLRKEDISLDFQQGRLTISGERQFNQEKNEKRYHMVESQYGSFSRSFQLPDIVDPNGIEAVFENGVLRVTVPKDERKTARQRIEVREGSNGGNANMRLDAQSQQHSNQFEEANTAIRENASKKQKAPSK</sequence>
<evidence type="ECO:0000256" key="1">
    <source>
        <dbReference type="PROSITE-ProRule" id="PRU00285"/>
    </source>
</evidence>
<proteinExistence type="inferred from homology"/>
<dbReference type="Gene3D" id="2.60.40.790">
    <property type="match status" value="1"/>
</dbReference>
<dbReference type="AlphaFoldDB" id="A0A6P1NZR2"/>
<evidence type="ECO:0000313" key="6">
    <source>
        <dbReference type="Proteomes" id="UP000464214"/>
    </source>
</evidence>
<dbReference type="EMBL" id="CP047897">
    <property type="protein sequence ID" value="QHL88014.1"/>
    <property type="molecule type" value="Genomic_DNA"/>
</dbReference>
<feature type="domain" description="SHSP" evidence="4">
    <location>
        <begin position="34"/>
        <end position="147"/>
    </location>
</feature>
<dbReference type="InterPro" id="IPR031107">
    <property type="entry name" value="Small_HSP"/>
</dbReference>
<evidence type="ECO:0000256" key="3">
    <source>
        <dbReference type="SAM" id="MobiDB-lite"/>
    </source>
</evidence>
<evidence type="ECO:0000259" key="4">
    <source>
        <dbReference type="PROSITE" id="PS01031"/>
    </source>
</evidence>
<accession>A0A6P1NZR2</accession>
<dbReference type="SUPFAM" id="SSF49764">
    <property type="entry name" value="HSP20-like chaperones"/>
    <property type="match status" value="1"/>
</dbReference>
<feature type="compositionally biased region" description="Polar residues" evidence="3">
    <location>
        <begin position="159"/>
        <end position="170"/>
    </location>
</feature>
<dbReference type="CDD" id="cd06464">
    <property type="entry name" value="ACD_sHsps-like"/>
    <property type="match status" value="1"/>
</dbReference>
<feature type="region of interest" description="Disordered" evidence="3">
    <location>
        <begin position="135"/>
        <end position="188"/>
    </location>
</feature>
<dbReference type="KEGG" id="nib:GU926_11470"/>
<dbReference type="RefSeq" id="WP_160691969.1">
    <property type="nucleotide sequence ID" value="NZ_CP047897.1"/>
</dbReference>
<dbReference type="InterPro" id="IPR008978">
    <property type="entry name" value="HSP20-like_chaperone"/>
</dbReference>
<protein>
    <submittedName>
        <fullName evidence="5">Hsp20 family protein</fullName>
    </submittedName>
</protein>
<evidence type="ECO:0000256" key="2">
    <source>
        <dbReference type="RuleBase" id="RU003616"/>
    </source>
</evidence>
<keyword evidence="6" id="KW-1185">Reference proteome</keyword>
<comment type="similarity">
    <text evidence="1 2">Belongs to the small heat shock protein (HSP20) family.</text>
</comment>
<feature type="compositionally biased region" description="Basic and acidic residues" evidence="3">
    <location>
        <begin position="135"/>
        <end position="146"/>
    </location>
</feature>
<dbReference type="Pfam" id="PF00011">
    <property type="entry name" value="HSP20"/>
    <property type="match status" value="1"/>
</dbReference>
<name>A0A6P1NZR2_9BACT</name>
<dbReference type="PROSITE" id="PS01031">
    <property type="entry name" value="SHSP"/>
    <property type="match status" value="1"/>
</dbReference>
<reference evidence="5 6" key="1">
    <citation type="submission" date="2020-01" db="EMBL/GenBank/DDBJ databases">
        <authorList>
            <person name="Kim M."/>
        </authorList>
    </citation>
    <scope>NUCLEOTIDE SEQUENCE [LARGE SCALE GENOMIC DNA]</scope>
    <source>
        <strain evidence="5 6">BT10</strain>
    </source>
</reference>